<proteinExistence type="predicted"/>
<evidence type="ECO:0000313" key="4">
    <source>
        <dbReference type="Proteomes" id="UP001329313"/>
    </source>
</evidence>
<feature type="transmembrane region" description="Helical" evidence="2">
    <location>
        <begin position="118"/>
        <end position="139"/>
    </location>
</feature>
<accession>A0AAU0MEW8</accession>
<dbReference type="AlphaFoldDB" id="A0AAU0MEW8"/>
<sequence>MDDGVRSEREELAELRARAYGPDADILDDPAAQERLSRLEAALRAADTGAGGGRVDASTPASDAGAASAPESGRSDGEPIEDTRDDAGSTVEEPEPEPEPASPAPAKRGLIDRIGGRVVVAAVVTLAIVVVGGAVLPSLTGLGSTAVLRPAGEPSAAVVDQLNTNPRDFYAIDPASVRSHETFGGLEILSARTADGAGRCLAVASERQLWALQCAPPGLDVILDIPIFPGIRLPDEFPDLPERSIVRLRLAGDVVEVTVAPASGDGTDAAA</sequence>
<dbReference type="KEGG" id="mliy:RYJ27_07335"/>
<organism evidence="3 4">
    <name type="scientific">Microbacterium limosum</name>
    <dbReference type="NCBI Taxonomy" id="3079935"/>
    <lineage>
        <taxon>Bacteria</taxon>
        <taxon>Bacillati</taxon>
        <taxon>Actinomycetota</taxon>
        <taxon>Actinomycetes</taxon>
        <taxon>Micrococcales</taxon>
        <taxon>Microbacteriaceae</taxon>
        <taxon>Microbacterium</taxon>
    </lineage>
</organism>
<keyword evidence="2" id="KW-0472">Membrane</keyword>
<feature type="region of interest" description="Disordered" evidence="1">
    <location>
        <begin position="46"/>
        <end position="108"/>
    </location>
</feature>
<evidence type="ECO:0000256" key="1">
    <source>
        <dbReference type="SAM" id="MobiDB-lite"/>
    </source>
</evidence>
<evidence type="ECO:0000256" key="2">
    <source>
        <dbReference type="SAM" id="Phobius"/>
    </source>
</evidence>
<evidence type="ECO:0000313" key="3">
    <source>
        <dbReference type="EMBL" id="WOQ68546.1"/>
    </source>
</evidence>
<keyword evidence="2" id="KW-0812">Transmembrane</keyword>
<dbReference type="RefSeq" id="WP_330169687.1">
    <property type="nucleotide sequence ID" value="NZ_CP137080.1"/>
</dbReference>
<name>A0AAU0MEW8_9MICO</name>
<gene>
    <name evidence="3" type="ORF">RYJ27_07335</name>
</gene>
<keyword evidence="4" id="KW-1185">Reference proteome</keyword>
<protein>
    <submittedName>
        <fullName evidence="3">Uncharacterized protein</fullName>
    </submittedName>
</protein>
<reference evidence="3 4" key="1">
    <citation type="submission" date="2023-10" db="EMBL/GenBank/DDBJ databases">
        <title>Y20.</title>
        <authorList>
            <person name="Zhang G."/>
            <person name="Ding Y."/>
        </authorList>
    </citation>
    <scope>NUCLEOTIDE SEQUENCE [LARGE SCALE GENOMIC DNA]</scope>
    <source>
        <strain evidence="3 4">Y20</strain>
    </source>
</reference>
<dbReference type="EMBL" id="CP137080">
    <property type="protein sequence ID" value="WOQ68546.1"/>
    <property type="molecule type" value="Genomic_DNA"/>
</dbReference>
<keyword evidence="2" id="KW-1133">Transmembrane helix</keyword>
<feature type="compositionally biased region" description="Basic and acidic residues" evidence="1">
    <location>
        <begin position="73"/>
        <end position="87"/>
    </location>
</feature>
<dbReference type="Proteomes" id="UP001329313">
    <property type="component" value="Chromosome"/>
</dbReference>